<dbReference type="Pfam" id="PF13604">
    <property type="entry name" value="AAA_30"/>
    <property type="match status" value="1"/>
</dbReference>
<keyword evidence="3" id="KW-0347">Helicase</keyword>
<dbReference type="Gene3D" id="3.40.50.300">
    <property type="entry name" value="P-loop containing nucleotide triphosphate hydrolases"/>
    <property type="match status" value="1"/>
</dbReference>
<keyword evidence="2" id="KW-0378">Hydrolase</keyword>
<dbReference type="OrthoDB" id="6513042at2759"/>
<dbReference type="EMBL" id="KN832568">
    <property type="protein sequence ID" value="KII85038.1"/>
    <property type="molecule type" value="Genomic_DNA"/>
</dbReference>
<dbReference type="HOGENOM" id="CLU_010083_0_0_1"/>
<protein>
    <recommendedName>
        <fullName evidence="7">DNA2/NAM7 helicase helicase domain-containing protein</fullName>
    </recommendedName>
</protein>
<dbReference type="PANTHER" id="PTHR43788">
    <property type="entry name" value="DNA2/NAM7 HELICASE FAMILY MEMBER"/>
    <property type="match status" value="1"/>
</dbReference>
<keyword evidence="6" id="KW-1185">Reference proteome</keyword>
<evidence type="ECO:0000256" key="2">
    <source>
        <dbReference type="ARBA" id="ARBA00022801"/>
    </source>
</evidence>
<dbReference type="InterPro" id="IPR050534">
    <property type="entry name" value="Coronavir_polyprotein_1ab"/>
</dbReference>
<sequence length="614" mass="67719">MADQTQPFNITQDIFLERHPTVRVYPYQEVQLTQKIVSDFALTAVDGIIGVAPAYGAKCALVALALATSTTVLTVRFPQTKGTPSRKNKPNSGRALVGDSILCHADYKKFAFKADKVAASLYLDLGQRITDAVDLFSVSTADRQSLDAIMAALGGETTLNKPSTIQLFKHEESDKAPTATIAMQAWAAWRAATLPSLAKRLARIPRINTQVMAENALTFLAKTIRDAERLDALKPTRVRNDVSGDFSHKGGNLNLSCTRYKTRIMRMTARQTLEIETVKNGKRDMVKGRPITVQGRAATIGVQGTFNGSKIKSVTTNGKEGNTTAEALRAHVVLDAMKGTQSILAHAFVRKIWLPTESVLWPTSRVPRRLMPLQFKNRPLNGSQKLAVNAILSISEEHRITVIHGPPGTGKTTVIAAAVRSTMAVHSDQTLWLVAQSNVAVKNIAEKLADVDFVDFKLLVSKDFHFDWHEHLYGKIVHNVIRSDDFPEDRVSAERLLLGSRVILCTLSMLSNHRIRHIALCVPVQTVIVDEASQIEVGDYVPLLSTYKPTLQKLVFIGDNRQHRMPIHIGAFISKHVYDKRLQSVHKITSALACRLVDVSKGRESSAGHSWVVS</sequence>
<evidence type="ECO:0000313" key="6">
    <source>
        <dbReference type="Proteomes" id="UP000053263"/>
    </source>
</evidence>
<evidence type="ECO:0000256" key="4">
    <source>
        <dbReference type="ARBA" id="ARBA00022840"/>
    </source>
</evidence>
<reference evidence="5 6" key="1">
    <citation type="submission" date="2014-06" db="EMBL/GenBank/DDBJ databases">
        <title>Evolutionary Origins and Diversification of the Mycorrhizal Mutualists.</title>
        <authorList>
            <consortium name="DOE Joint Genome Institute"/>
            <consortium name="Mycorrhizal Genomics Consortium"/>
            <person name="Kohler A."/>
            <person name="Kuo A."/>
            <person name="Nagy L.G."/>
            <person name="Floudas D."/>
            <person name="Copeland A."/>
            <person name="Barry K.W."/>
            <person name="Cichocki N."/>
            <person name="Veneault-Fourrey C."/>
            <person name="LaButti K."/>
            <person name="Lindquist E.A."/>
            <person name="Lipzen A."/>
            <person name="Lundell T."/>
            <person name="Morin E."/>
            <person name="Murat C."/>
            <person name="Riley R."/>
            <person name="Ohm R."/>
            <person name="Sun H."/>
            <person name="Tunlid A."/>
            <person name="Henrissat B."/>
            <person name="Grigoriev I.V."/>
            <person name="Hibbett D.S."/>
            <person name="Martin F."/>
        </authorList>
    </citation>
    <scope>NUCLEOTIDE SEQUENCE [LARGE SCALE GENOMIC DNA]</scope>
    <source>
        <strain evidence="5 6">FD-325 SS-3</strain>
    </source>
</reference>
<gene>
    <name evidence="5" type="ORF">PLICRDRAFT_116758</name>
</gene>
<keyword evidence="1" id="KW-0547">Nucleotide-binding</keyword>
<dbReference type="GO" id="GO:0043139">
    <property type="term" value="F:5'-3' DNA helicase activity"/>
    <property type="evidence" value="ECO:0007669"/>
    <property type="project" value="TreeGrafter"/>
</dbReference>
<evidence type="ECO:0000313" key="5">
    <source>
        <dbReference type="EMBL" id="KII85038.1"/>
    </source>
</evidence>
<evidence type="ECO:0000256" key="3">
    <source>
        <dbReference type="ARBA" id="ARBA00022806"/>
    </source>
</evidence>
<keyword evidence="4" id="KW-0067">ATP-binding</keyword>
<dbReference type="InterPro" id="IPR027417">
    <property type="entry name" value="P-loop_NTPase"/>
</dbReference>
<accession>A0A0C9T9T8</accession>
<proteinExistence type="predicted"/>
<name>A0A0C9T9T8_PLICR</name>
<dbReference type="Proteomes" id="UP000053263">
    <property type="component" value="Unassembled WGS sequence"/>
</dbReference>
<dbReference type="SUPFAM" id="SSF52540">
    <property type="entry name" value="P-loop containing nucleoside triphosphate hydrolases"/>
    <property type="match status" value="1"/>
</dbReference>
<dbReference type="AlphaFoldDB" id="A0A0C9T9T8"/>
<dbReference type="GO" id="GO:0016787">
    <property type="term" value="F:hydrolase activity"/>
    <property type="evidence" value="ECO:0007669"/>
    <property type="project" value="UniProtKB-KW"/>
</dbReference>
<evidence type="ECO:0000256" key="1">
    <source>
        <dbReference type="ARBA" id="ARBA00022741"/>
    </source>
</evidence>
<organism evidence="5 6">
    <name type="scientific">Plicaturopsis crispa FD-325 SS-3</name>
    <dbReference type="NCBI Taxonomy" id="944288"/>
    <lineage>
        <taxon>Eukaryota</taxon>
        <taxon>Fungi</taxon>
        <taxon>Dikarya</taxon>
        <taxon>Basidiomycota</taxon>
        <taxon>Agaricomycotina</taxon>
        <taxon>Agaricomycetes</taxon>
        <taxon>Agaricomycetidae</taxon>
        <taxon>Amylocorticiales</taxon>
        <taxon>Amylocorticiaceae</taxon>
        <taxon>Plicatura</taxon>
        <taxon>Plicaturopsis crispa</taxon>
    </lineage>
</organism>
<evidence type="ECO:0008006" key="7">
    <source>
        <dbReference type="Google" id="ProtNLM"/>
    </source>
</evidence>
<dbReference type="CDD" id="cd17934">
    <property type="entry name" value="DEXXQc_Upf1-like"/>
    <property type="match status" value="1"/>
</dbReference>
<dbReference type="PANTHER" id="PTHR43788:SF16">
    <property type="entry name" value="HELICASE WITH ZINC FINGER 2"/>
    <property type="match status" value="1"/>
</dbReference>
<dbReference type="GO" id="GO:0005524">
    <property type="term" value="F:ATP binding"/>
    <property type="evidence" value="ECO:0007669"/>
    <property type="project" value="UniProtKB-KW"/>
</dbReference>